<dbReference type="NCBIfam" id="TIGR02593">
    <property type="entry name" value="CRISPR_cas5"/>
    <property type="match status" value="1"/>
</dbReference>
<reference evidence="3 4" key="1">
    <citation type="submission" date="2013-09" db="EMBL/GenBank/DDBJ databases">
        <title>Whole genome sequencing of Halarchaeum acidiphilum strain MH1-52-1.</title>
        <authorList>
            <person name="Shimane Y."/>
            <person name="Minegishi H."/>
            <person name="Nishi S."/>
            <person name="Echigo A."/>
            <person name="Shuto A."/>
            <person name="Konishi M."/>
            <person name="Ito T."/>
            <person name="Ohkuma M."/>
            <person name="Ohta Y."/>
            <person name="Nagano Y."/>
            <person name="Tsubouchi T."/>
            <person name="Mori K."/>
            <person name="Usui K."/>
            <person name="Kamekura M."/>
            <person name="Usami R."/>
            <person name="Takaki Y."/>
            <person name="Hatada Y."/>
        </authorList>
    </citation>
    <scope>NUCLEOTIDE SEQUENCE [LARGE SCALE GENOMIC DNA]</scope>
    <source>
        <strain evidence="3 4">JCM 16109</strain>
    </source>
</reference>
<dbReference type="NCBIfam" id="TIGR02592">
    <property type="entry name" value="cas_Cas5h"/>
    <property type="match status" value="1"/>
</dbReference>
<evidence type="ECO:0000313" key="3">
    <source>
        <dbReference type="EMBL" id="GAD52992.1"/>
    </source>
</evidence>
<dbReference type="GO" id="GO:0051607">
    <property type="term" value="P:defense response to virus"/>
    <property type="evidence" value="ECO:0007669"/>
    <property type="project" value="UniProtKB-KW"/>
</dbReference>
<gene>
    <name evidence="3" type="ORF">MBEHAL_1752</name>
</gene>
<comment type="caution">
    <text evidence="3">The sequence shown here is derived from an EMBL/GenBank/DDBJ whole genome shotgun (WGS) entry which is preliminary data.</text>
</comment>
<evidence type="ECO:0000256" key="2">
    <source>
        <dbReference type="SAM" id="MobiDB-lite"/>
    </source>
</evidence>
<organism evidence="3 4">
    <name type="scientific">Halarchaeum acidiphilum MH1-52-1</name>
    <dbReference type="NCBI Taxonomy" id="1261545"/>
    <lineage>
        <taxon>Archaea</taxon>
        <taxon>Methanobacteriati</taxon>
        <taxon>Methanobacteriota</taxon>
        <taxon>Stenosarchaea group</taxon>
        <taxon>Halobacteria</taxon>
        <taxon>Halobacteriales</taxon>
        <taxon>Halobacteriaceae</taxon>
    </lineage>
</organism>
<dbReference type="InterPro" id="IPR013422">
    <property type="entry name" value="CRISPR-assoc_prot_Cas5_N"/>
</dbReference>
<feature type="compositionally biased region" description="Polar residues" evidence="2">
    <location>
        <begin position="174"/>
        <end position="186"/>
    </location>
</feature>
<dbReference type="AlphaFoldDB" id="U2YW33"/>
<feature type="compositionally biased region" description="Basic residues" evidence="2">
    <location>
        <begin position="100"/>
        <end position="146"/>
    </location>
</feature>
<dbReference type="EMBL" id="BATA01000043">
    <property type="protein sequence ID" value="GAD52992.1"/>
    <property type="molecule type" value="Genomic_DNA"/>
</dbReference>
<keyword evidence="1" id="KW-0051">Antiviral defense</keyword>
<dbReference type="Gene3D" id="3.30.70.2660">
    <property type="match status" value="1"/>
</dbReference>
<keyword evidence="4" id="KW-1185">Reference proteome</keyword>
<protein>
    <submittedName>
        <fullName evidence="3">CRISPR-associated protein, Cas5h family</fullName>
    </submittedName>
</protein>
<dbReference type="CDD" id="cd09692">
    <property type="entry name" value="Cas5_I-B"/>
    <property type="match status" value="1"/>
</dbReference>
<dbReference type="InterPro" id="IPR021124">
    <property type="entry name" value="CRISPR-assoc_prot_Cas5"/>
</dbReference>
<accession>U2YW33</accession>
<feature type="compositionally biased region" description="Basic residues" evidence="2">
    <location>
        <begin position="70"/>
        <end position="93"/>
    </location>
</feature>
<evidence type="ECO:0000256" key="1">
    <source>
        <dbReference type="ARBA" id="ARBA00023118"/>
    </source>
</evidence>
<dbReference type="eggNOG" id="arCOG02758">
    <property type="taxonomic scope" value="Archaea"/>
</dbReference>
<sequence length="478" mass="52505">MGRTRTSRRRTSSASTRSAGARSRTRRSRARRSDRSRGSTAASSTPTRASTSRSRQGSRARRGGVEGRRGTARRPRSRRRGRRLRRATRSRGRGRPDRTRSRRRERRPLGIARRRGGRPGRPLRRAPRHGRRGRRRRHRRLRRVRRDARDGRRGVTMQEDLDEWFDEGGDAATAETTESVESNDTGANEADANESGATDAGANEAASDAGANESGATDAGANEAASDAFVPDRCLSFTVRGPWGHFRRVEGNVVKQTYRVLPRTTAAGLIAAVLGIERDGYYDLFAPDASALAVEPVRPLRTLNMPMNTLSTSNADLASLNPRGKISVKLPNPAKPRQQHNYEVLVDPAYRLDVALDDAAVYADLRETLEAGESHYVPSLGLSEHLAEIEYHGEFAVEDGPTDDVVSVDSAVPDAVDDVVPDPDARCQVEESPGFMTTDAGGRTTTRFTTYVYNPDAGPLRVRDVSAARVDGRTVVFV</sequence>
<feature type="compositionally biased region" description="Acidic residues" evidence="2">
    <location>
        <begin position="159"/>
        <end position="169"/>
    </location>
</feature>
<dbReference type="GO" id="GO:0043571">
    <property type="term" value="P:maintenance of CRISPR repeat elements"/>
    <property type="evidence" value="ECO:0007669"/>
    <property type="project" value="InterPro"/>
</dbReference>
<proteinExistence type="predicted"/>
<feature type="compositionally biased region" description="Low complexity" evidence="2">
    <location>
        <begin position="196"/>
        <end position="216"/>
    </location>
</feature>
<feature type="compositionally biased region" description="Basic residues" evidence="2">
    <location>
        <begin position="1"/>
        <end position="11"/>
    </location>
</feature>
<dbReference type="InterPro" id="IPR013421">
    <property type="entry name" value="CRISPR-assoc_prot_Cas5_HALMA"/>
</dbReference>
<feature type="compositionally biased region" description="Low complexity" evidence="2">
    <location>
        <begin position="12"/>
        <end position="22"/>
    </location>
</feature>
<evidence type="ECO:0000313" key="4">
    <source>
        <dbReference type="Proteomes" id="UP000016986"/>
    </source>
</evidence>
<feature type="compositionally biased region" description="Low complexity" evidence="2">
    <location>
        <begin position="38"/>
        <end position="55"/>
    </location>
</feature>
<feature type="region of interest" description="Disordered" evidence="2">
    <location>
        <begin position="1"/>
        <end position="222"/>
    </location>
</feature>
<name>U2YW33_9EURY</name>
<dbReference type="Proteomes" id="UP000016986">
    <property type="component" value="Unassembled WGS sequence"/>
</dbReference>
<dbReference type="Pfam" id="PF09704">
    <property type="entry name" value="Cas_Cas5d"/>
    <property type="match status" value="1"/>
</dbReference>